<keyword evidence="3" id="KW-1003">Cell membrane</keyword>
<evidence type="ECO:0000256" key="4">
    <source>
        <dbReference type="ARBA" id="ARBA00022519"/>
    </source>
</evidence>
<keyword evidence="10" id="KW-1185">Reference proteome</keyword>
<feature type="transmembrane region" description="Helical" evidence="8">
    <location>
        <begin position="168"/>
        <end position="189"/>
    </location>
</feature>
<dbReference type="InterPro" id="IPR007272">
    <property type="entry name" value="Sulf_transp_TsuA/YedE"/>
</dbReference>
<evidence type="ECO:0000256" key="6">
    <source>
        <dbReference type="ARBA" id="ARBA00022989"/>
    </source>
</evidence>
<feature type="transmembrane region" description="Helical" evidence="8">
    <location>
        <begin position="201"/>
        <end position="219"/>
    </location>
</feature>
<dbReference type="PANTHER" id="PTHR30574:SF1">
    <property type="entry name" value="SULPHUR TRANSPORT DOMAIN-CONTAINING PROTEIN"/>
    <property type="match status" value="1"/>
</dbReference>
<sequence length="343" mass="37529">MDDEIGIKIGMALFGGTLIALSSSLNYFFFGKITGLSGFLFYVVGFKFGPLFPLRMAFIVGMITVIDLFYNFYGRVLWGQDVLDPEEEINIVSWIIGGILIGLGVRWSGGCTSGHGVCGLPRFSKRSLIAVCIFMAFGIATASINAVIGPLAPSFKINQDVKVYYNILPRVILSLYQLAVAICVFYYIFKGNTRLDKIKPVAYFIMGGIFGLGLLISGMTSRRKIIHFLALNKDWDPSLAFVMASAVGINLLTFQYTIKRGGAVFNQDIDLPDTYLDKGIYIGPALFGIGWALTGLCPGPAMVNITVQGYCLLLVLLIFCGQALHDYLEVKFTPKTVDECNAG</sequence>
<feature type="transmembrane region" description="Helical" evidence="8">
    <location>
        <begin position="307"/>
        <end position="325"/>
    </location>
</feature>
<evidence type="ECO:0000313" key="10">
    <source>
        <dbReference type="Proteomes" id="UP000187209"/>
    </source>
</evidence>
<dbReference type="EMBL" id="MPUH01000612">
    <property type="protein sequence ID" value="OMJ76781.1"/>
    <property type="molecule type" value="Genomic_DNA"/>
</dbReference>
<evidence type="ECO:0000256" key="7">
    <source>
        <dbReference type="ARBA" id="ARBA00023136"/>
    </source>
</evidence>
<dbReference type="Pfam" id="PF04143">
    <property type="entry name" value="Sulf_transp"/>
    <property type="match status" value="1"/>
</dbReference>
<feature type="transmembrane region" description="Helical" evidence="8">
    <location>
        <begin position="56"/>
        <end position="73"/>
    </location>
</feature>
<comment type="caution">
    <text evidence="9">The sequence shown here is derived from an EMBL/GenBank/DDBJ whole genome shotgun (WGS) entry which is preliminary data.</text>
</comment>
<evidence type="ECO:0000256" key="1">
    <source>
        <dbReference type="ARBA" id="ARBA00004429"/>
    </source>
</evidence>
<accession>A0A1R2BJ60</accession>
<gene>
    <name evidence="9" type="ORF">SteCoe_23798</name>
</gene>
<keyword evidence="2" id="KW-0813">Transport</keyword>
<dbReference type="Pfam" id="PF20398">
    <property type="entry name" value="DUF6691"/>
    <property type="match status" value="1"/>
</dbReference>
<evidence type="ECO:0000256" key="8">
    <source>
        <dbReference type="SAM" id="Phobius"/>
    </source>
</evidence>
<dbReference type="OrthoDB" id="10254418at2759"/>
<keyword evidence="5 8" id="KW-0812">Transmembrane</keyword>
<protein>
    <submittedName>
        <fullName evidence="9">Uncharacterized protein</fullName>
    </submittedName>
</protein>
<evidence type="ECO:0000256" key="2">
    <source>
        <dbReference type="ARBA" id="ARBA00022448"/>
    </source>
</evidence>
<evidence type="ECO:0000256" key="3">
    <source>
        <dbReference type="ARBA" id="ARBA00022475"/>
    </source>
</evidence>
<evidence type="ECO:0000256" key="5">
    <source>
        <dbReference type="ARBA" id="ARBA00022692"/>
    </source>
</evidence>
<dbReference type="InterPro" id="IPR046513">
    <property type="entry name" value="DUF6691"/>
</dbReference>
<feature type="transmembrane region" description="Helical" evidence="8">
    <location>
        <begin position="128"/>
        <end position="148"/>
    </location>
</feature>
<dbReference type="Proteomes" id="UP000187209">
    <property type="component" value="Unassembled WGS sequence"/>
</dbReference>
<keyword evidence="6 8" id="KW-1133">Transmembrane helix</keyword>
<feature type="transmembrane region" description="Helical" evidence="8">
    <location>
        <begin position="239"/>
        <end position="258"/>
    </location>
</feature>
<comment type="subcellular location">
    <subcellularLocation>
        <location evidence="1">Cell inner membrane</location>
        <topology evidence="1">Multi-pass membrane protein</topology>
    </subcellularLocation>
</comment>
<keyword evidence="7 8" id="KW-0472">Membrane</keyword>
<proteinExistence type="predicted"/>
<name>A0A1R2BJ60_9CILI</name>
<feature type="transmembrane region" description="Helical" evidence="8">
    <location>
        <begin position="279"/>
        <end position="301"/>
    </location>
</feature>
<organism evidence="9 10">
    <name type="scientific">Stentor coeruleus</name>
    <dbReference type="NCBI Taxonomy" id="5963"/>
    <lineage>
        <taxon>Eukaryota</taxon>
        <taxon>Sar</taxon>
        <taxon>Alveolata</taxon>
        <taxon>Ciliophora</taxon>
        <taxon>Postciliodesmatophora</taxon>
        <taxon>Heterotrichea</taxon>
        <taxon>Heterotrichida</taxon>
        <taxon>Stentoridae</taxon>
        <taxon>Stentor</taxon>
    </lineage>
</organism>
<evidence type="ECO:0000313" key="9">
    <source>
        <dbReference type="EMBL" id="OMJ76781.1"/>
    </source>
</evidence>
<dbReference type="GO" id="GO:0005886">
    <property type="term" value="C:plasma membrane"/>
    <property type="evidence" value="ECO:0007669"/>
    <property type="project" value="UniProtKB-SubCell"/>
</dbReference>
<reference evidence="9 10" key="1">
    <citation type="submission" date="2016-11" db="EMBL/GenBank/DDBJ databases">
        <title>The macronuclear genome of Stentor coeruleus: a giant cell with tiny introns.</title>
        <authorList>
            <person name="Slabodnick M."/>
            <person name="Ruby J.G."/>
            <person name="Reiff S.B."/>
            <person name="Swart E.C."/>
            <person name="Gosai S."/>
            <person name="Prabakaran S."/>
            <person name="Witkowska E."/>
            <person name="Larue G.E."/>
            <person name="Fisher S."/>
            <person name="Freeman R.M."/>
            <person name="Gunawardena J."/>
            <person name="Chu W."/>
            <person name="Stover N.A."/>
            <person name="Gregory B.D."/>
            <person name="Nowacki M."/>
            <person name="Derisi J."/>
            <person name="Roy S.W."/>
            <person name="Marshall W.F."/>
            <person name="Sood P."/>
        </authorList>
    </citation>
    <scope>NUCLEOTIDE SEQUENCE [LARGE SCALE GENOMIC DNA]</scope>
    <source>
        <strain evidence="9">WM001</strain>
    </source>
</reference>
<dbReference type="AlphaFoldDB" id="A0A1R2BJ60"/>
<dbReference type="PANTHER" id="PTHR30574">
    <property type="entry name" value="INNER MEMBRANE PROTEIN YEDE"/>
    <property type="match status" value="1"/>
</dbReference>
<keyword evidence="4" id="KW-0997">Cell inner membrane</keyword>